<feature type="domain" description="PAC" evidence="2">
    <location>
        <begin position="501"/>
        <end position="553"/>
    </location>
</feature>
<dbReference type="SMART" id="SM00091">
    <property type="entry name" value="PAS"/>
    <property type="match status" value="2"/>
</dbReference>
<dbReference type="InterPro" id="IPR003018">
    <property type="entry name" value="GAF"/>
</dbReference>
<dbReference type="Pfam" id="PF00563">
    <property type="entry name" value="EAL"/>
    <property type="match status" value="1"/>
</dbReference>
<dbReference type="InterPro" id="IPR052155">
    <property type="entry name" value="Biofilm_reg_signaling"/>
</dbReference>
<dbReference type="EMBL" id="WTYL01000003">
    <property type="protein sequence ID" value="MXP45366.1"/>
    <property type="molecule type" value="Genomic_DNA"/>
</dbReference>
<dbReference type="PROSITE" id="PS50887">
    <property type="entry name" value="GGDEF"/>
    <property type="match status" value="1"/>
</dbReference>
<dbReference type="CDD" id="cd00130">
    <property type="entry name" value="PAS"/>
    <property type="match status" value="3"/>
</dbReference>
<dbReference type="AlphaFoldDB" id="A0A845B5D8"/>
<dbReference type="Pfam" id="PF00990">
    <property type="entry name" value="GGDEF"/>
    <property type="match status" value="1"/>
</dbReference>
<dbReference type="InterPro" id="IPR043128">
    <property type="entry name" value="Rev_trsase/Diguanyl_cyclase"/>
</dbReference>
<sequence>MPAAQKPANEISRIKALVDLDVLDTAAELEFDALIKAAALICDVPISLISLVDEERQWFKASMGLPGVAETPREASFCAHAILGSRLLEIPDATVDARFSDNPLVTSAPNLRFYAGAPLLLSNGACIGTLCVIDRHPRQLSDLQREALCCLADAAVKALEGRLAVQRLKHEMASVKSSETSLRLIVDNAPSMMAYWDRELNCVFANRAYERWFGVDSAGLAGSNIRDLLGPELFALNKPHIDGALMGLEQTFERIIHGPAGENRHSLAFYAPHIVDGEVVGLLVQVSDVSALKKIEASLQEAQRLGGIGSWEWCAPSDTTTWSAETYRIMGRDPALAAPSWAQHPELYTTESWAGLQGAVEKALHDGTPYNLELQFVRPDGTTGWLDARGEVTRDRTDKTTGLRGTIQDITTQRLMVEELAGQHELLRVTLQSIGDAVITTDAQGIVTWLNPVAANLVGWESVHAKGRPIGEVFHVINDETRLLAENPINLTLLQGQVTKVANDRVLISRKGQEFNIKDKAAPIRSESGEMLGAVLVFHDVTEQLRQSKEINYRAQHDDLTGLLNRTEFQIRLQRTLSKALADDTVHTLLFIDLDQFKIVNDTCGHLAGDLLLQKVAGLLKNVARASDTIARLGGDEFGLLLDHCSQENAERVAQQICSCLNNFRFDYAGKRFRIGASIGLVPIDRSWESSIAIMKAADLSCYAAKEAGRNRVHTWLEADESLLARQAEMQWATRLENAFEQGQFRLFAQRIVPINESDDNLHLEVLLRMIEADGTVVQPSAFLLAAERFHLASRIDLMVLRQVMDLLMAQPDLSTLQTICINLSGQSIGDRSFHEEAITILNGADASICRRICLEITETAAITNIADAESFIERVRQLGVRMALDDFGSGTASFGYLKSLSIDILKVDGQFVRNLVNDPLDAAAMSCFVDVARIMGVKIVAECVETDGVLSRLRELGVDYAQGYLFHRPEPIEDLILYPLAVAAE</sequence>
<dbReference type="OrthoDB" id="9814202at2"/>
<dbReference type="Gene3D" id="2.10.70.100">
    <property type="match status" value="1"/>
</dbReference>
<dbReference type="InterPro" id="IPR013656">
    <property type="entry name" value="PAS_4"/>
</dbReference>
<dbReference type="RefSeq" id="WP_160756973.1">
    <property type="nucleotide sequence ID" value="NZ_WTYL01000003.1"/>
</dbReference>
<organism evidence="5 6">
    <name type="scientific">Allopontixanthobacter sediminis</name>
    <dbReference type="NCBI Taxonomy" id="1689985"/>
    <lineage>
        <taxon>Bacteria</taxon>
        <taxon>Pseudomonadati</taxon>
        <taxon>Pseudomonadota</taxon>
        <taxon>Alphaproteobacteria</taxon>
        <taxon>Sphingomonadales</taxon>
        <taxon>Erythrobacteraceae</taxon>
        <taxon>Allopontixanthobacter</taxon>
    </lineage>
</organism>
<feature type="domain" description="PAS" evidence="1">
    <location>
        <begin position="178"/>
        <end position="232"/>
    </location>
</feature>
<feature type="domain" description="EAL" evidence="3">
    <location>
        <begin position="729"/>
        <end position="984"/>
    </location>
</feature>
<dbReference type="SMART" id="SM00267">
    <property type="entry name" value="GGDEF"/>
    <property type="match status" value="1"/>
</dbReference>
<dbReference type="GO" id="GO:0003824">
    <property type="term" value="F:catalytic activity"/>
    <property type="evidence" value="ECO:0007669"/>
    <property type="project" value="UniProtKB-ARBA"/>
</dbReference>
<dbReference type="InterPro" id="IPR000700">
    <property type="entry name" value="PAS-assoc_C"/>
</dbReference>
<dbReference type="InterPro" id="IPR035919">
    <property type="entry name" value="EAL_sf"/>
</dbReference>
<feature type="domain" description="PAS" evidence="1">
    <location>
        <begin position="423"/>
        <end position="496"/>
    </location>
</feature>
<dbReference type="PROSITE" id="PS50113">
    <property type="entry name" value="PAC"/>
    <property type="match status" value="2"/>
</dbReference>
<dbReference type="InterPro" id="IPR029016">
    <property type="entry name" value="GAF-like_dom_sf"/>
</dbReference>
<dbReference type="PANTHER" id="PTHR44757:SF4">
    <property type="entry name" value="DIGUANYLATE CYCLASE DGCE-RELATED"/>
    <property type="match status" value="1"/>
</dbReference>
<dbReference type="NCBIfam" id="TIGR00229">
    <property type="entry name" value="sensory_box"/>
    <property type="match status" value="2"/>
</dbReference>
<gene>
    <name evidence="5" type="ORF">GRI65_12995</name>
</gene>
<dbReference type="InterPro" id="IPR000160">
    <property type="entry name" value="GGDEF_dom"/>
</dbReference>
<dbReference type="SMART" id="SM00052">
    <property type="entry name" value="EAL"/>
    <property type="match status" value="1"/>
</dbReference>
<dbReference type="PROSITE" id="PS50883">
    <property type="entry name" value="EAL"/>
    <property type="match status" value="1"/>
</dbReference>
<dbReference type="SUPFAM" id="SSF55073">
    <property type="entry name" value="Nucleotide cyclase"/>
    <property type="match status" value="1"/>
</dbReference>
<accession>A0A845B5D8</accession>
<evidence type="ECO:0000313" key="6">
    <source>
        <dbReference type="Proteomes" id="UP000431922"/>
    </source>
</evidence>
<dbReference type="InterPro" id="IPR000014">
    <property type="entry name" value="PAS"/>
</dbReference>
<dbReference type="InterPro" id="IPR013655">
    <property type="entry name" value="PAS_fold_3"/>
</dbReference>
<dbReference type="Gene3D" id="3.20.20.450">
    <property type="entry name" value="EAL domain"/>
    <property type="match status" value="1"/>
</dbReference>
<comment type="caution">
    <text evidence="5">The sequence shown here is derived from an EMBL/GenBank/DDBJ whole genome shotgun (WGS) entry which is preliminary data.</text>
</comment>
<dbReference type="SMART" id="SM00065">
    <property type="entry name" value="GAF"/>
    <property type="match status" value="1"/>
</dbReference>
<evidence type="ECO:0000259" key="1">
    <source>
        <dbReference type="PROSITE" id="PS50112"/>
    </source>
</evidence>
<dbReference type="Pfam" id="PF08447">
    <property type="entry name" value="PAS_3"/>
    <property type="match status" value="1"/>
</dbReference>
<feature type="domain" description="PAC" evidence="2">
    <location>
        <begin position="370"/>
        <end position="422"/>
    </location>
</feature>
<dbReference type="InterPro" id="IPR001610">
    <property type="entry name" value="PAC"/>
</dbReference>
<evidence type="ECO:0000259" key="3">
    <source>
        <dbReference type="PROSITE" id="PS50883"/>
    </source>
</evidence>
<dbReference type="SUPFAM" id="SSF55785">
    <property type="entry name" value="PYP-like sensor domain (PAS domain)"/>
    <property type="match status" value="3"/>
</dbReference>
<dbReference type="Pfam" id="PF00989">
    <property type="entry name" value="PAS"/>
    <property type="match status" value="1"/>
</dbReference>
<dbReference type="SUPFAM" id="SSF55781">
    <property type="entry name" value="GAF domain-like"/>
    <property type="match status" value="1"/>
</dbReference>
<dbReference type="Gene3D" id="3.30.450.20">
    <property type="entry name" value="PAS domain"/>
    <property type="match status" value="3"/>
</dbReference>
<evidence type="ECO:0000259" key="2">
    <source>
        <dbReference type="PROSITE" id="PS50113"/>
    </source>
</evidence>
<dbReference type="NCBIfam" id="TIGR00254">
    <property type="entry name" value="GGDEF"/>
    <property type="match status" value="1"/>
</dbReference>
<proteinExistence type="predicted"/>
<name>A0A845B5D8_9SPHN</name>
<dbReference type="InterPro" id="IPR013767">
    <property type="entry name" value="PAS_fold"/>
</dbReference>
<reference evidence="5 6" key="1">
    <citation type="submission" date="2019-12" db="EMBL/GenBank/DDBJ databases">
        <title>Genomic-based taxomic classification of the family Erythrobacteraceae.</title>
        <authorList>
            <person name="Xu L."/>
        </authorList>
    </citation>
    <scope>NUCLEOTIDE SEQUENCE [LARGE SCALE GENOMIC DNA]</scope>
    <source>
        <strain evidence="5 6">KCTC 42453</strain>
    </source>
</reference>
<dbReference type="InterPro" id="IPR035965">
    <property type="entry name" value="PAS-like_dom_sf"/>
</dbReference>
<dbReference type="CDD" id="cd01948">
    <property type="entry name" value="EAL"/>
    <property type="match status" value="1"/>
</dbReference>
<dbReference type="Gene3D" id="3.30.450.40">
    <property type="match status" value="1"/>
</dbReference>
<dbReference type="Proteomes" id="UP000431922">
    <property type="component" value="Unassembled WGS sequence"/>
</dbReference>
<dbReference type="Pfam" id="PF01590">
    <property type="entry name" value="GAF"/>
    <property type="match status" value="1"/>
</dbReference>
<dbReference type="SUPFAM" id="SSF141868">
    <property type="entry name" value="EAL domain-like"/>
    <property type="match status" value="1"/>
</dbReference>
<dbReference type="GO" id="GO:0006355">
    <property type="term" value="P:regulation of DNA-templated transcription"/>
    <property type="evidence" value="ECO:0007669"/>
    <property type="project" value="InterPro"/>
</dbReference>
<dbReference type="InterPro" id="IPR029787">
    <property type="entry name" value="Nucleotide_cyclase"/>
</dbReference>
<dbReference type="SMART" id="SM00086">
    <property type="entry name" value="PAC"/>
    <property type="match status" value="3"/>
</dbReference>
<protein>
    <submittedName>
        <fullName evidence="5">EAL domain-containing protein</fullName>
    </submittedName>
</protein>
<keyword evidence="6" id="KW-1185">Reference proteome</keyword>
<dbReference type="CDD" id="cd01949">
    <property type="entry name" value="GGDEF"/>
    <property type="match status" value="1"/>
</dbReference>
<dbReference type="PROSITE" id="PS50112">
    <property type="entry name" value="PAS"/>
    <property type="match status" value="2"/>
</dbReference>
<dbReference type="InterPro" id="IPR001633">
    <property type="entry name" value="EAL_dom"/>
</dbReference>
<evidence type="ECO:0000259" key="4">
    <source>
        <dbReference type="PROSITE" id="PS50887"/>
    </source>
</evidence>
<evidence type="ECO:0000313" key="5">
    <source>
        <dbReference type="EMBL" id="MXP45366.1"/>
    </source>
</evidence>
<dbReference type="Pfam" id="PF08448">
    <property type="entry name" value="PAS_4"/>
    <property type="match status" value="1"/>
</dbReference>
<dbReference type="PANTHER" id="PTHR44757">
    <property type="entry name" value="DIGUANYLATE CYCLASE DGCP"/>
    <property type="match status" value="1"/>
</dbReference>
<feature type="domain" description="GGDEF" evidence="4">
    <location>
        <begin position="585"/>
        <end position="718"/>
    </location>
</feature>
<dbReference type="FunFam" id="3.30.70.270:FF:000001">
    <property type="entry name" value="Diguanylate cyclase domain protein"/>
    <property type="match status" value="1"/>
</dbReference>
<dbReference type="Gene3D" id="3.30.70.270">
    <property type="match status" value="1"/>
</dbReference>